<dbReference type="Proteomes" id="UP001499978">
    <property type="component" value="Unassembled WGS sequence"/>
</dbReference>
<proteinExistence type="predicted"/>
<dbReference type="PANTHER" id="PTHR43102:SF2">
    <property type="entry name" value="GAF DOMAIN-CONTAINING PROTEIN"/>
    <property type="match status" value="1"/>
</dbReference>
<evidence type="ECO:0000256" key="2">
    <source>
        <dbReference type="ARBA" id="ARBA00004236"/>
    </source>
</evidence>
<dbReference type="InterPro" id="IPR005467">
    <property type="entry name" value="His_kinase_dom"/>
</dbReference>
<dbReference type="InterPro" id="IPR003594">
    <property type="entry name" value="HATPase_dom"/>
</dbReference>
<dbReference type="SUPFAM" id="SSF47384">
    <property type="entry name" value="Homodimeric domain of signal transducing histidine kinase"/>
    <property type="match status" value="1"/>
</dbReference>
<dbReference type="Gene3D" id="3.30.450.40">
    <property type="match status" value="1"/>
</dbReference>
<dbReference type="EMBL" id="BAAARY010000003">
    <property type="protein sequence ID" value="GAA2515469.1"/>
    <property type="molecule type" value="Genomic_DNA"/>
</dbReference>
<comment type="caution">
    <text evidence="6">The sequence shown here is derived from an EMBL/GenBank/DDBJ whole genome shotgun (WGS) entry which is preliminary data.</text>
</comment>
<dbReference type="EC" id="2.7.13.3" evidence="3"/>
<dbReference type="SUPFAM" id="SSF55781">
    <property type="entry name" value="GAF domain-like"/>
    <property type="match status" value="1"/>
</dbReference>
<accession>A0ABN3N7T7</accession>
<dbReference type="Gene3D" id="3.30.565.10">
    <property type="entry name" value="Histidine kinase-like ATPase, C-terminal domain"/>
    <property type="match status" value="1"/>
</dbReference>
<sequence length="413" mass="44591">MATRTTSPASWTSPPKPADEADRLVRLHQLNVLDSPPEAEFDQIVALASKVCGTTVSLVSLIDADRQWFKARLGLDLQETSRDLSFCAYAILGKDLLVVPDATRDERFAENPLVTGPAGVRFYAGAPLVTSDGFALGTLCVVDGEPHRLSFDQLQALRALARQVTAQLELRHFAAVFNQVSHSRAEADRRVDELVTLVDAQLRGPLTDVRAYLDHLAAGGELEPEVAARAATAVQDHAVGLRTLVDDVLAVVGVDDGATLRMRRLDLSRLTTRAVEAVRPIAHAKGIWIVHQSGPELPVLVDPIRLEQALGHLLFAAVKYTPDGGRIQVATGAESGPAVRIEDLDAPDGAHPHLFEHLHRVISRGEDPEGTDRGLTVTKQILDIHHATLTMSDRPGEGTSLHVVFPAAPELVS</sequence>
<dbReference type="SUPFAM" id="SSF55874">
    <property type="entry name" value="ATPase domain of HSP90 chaperone/DNA topoisomerase II/histidine kinase"/>
    <property type="match status" value="1"/>
</dbReference>
<evidence type="ECO:0000256" key="3">
    <source>
        <dbReference type="ARBA" id="ARBA00012438"/>
    </source>
</evidence>
<evidence type="ECO:0000256" key="4">
    <source>
        <dbReference type="ARBA" id="ARBA00022777"/>
    </source>
</evidence>
<comment type="catalytic activity">
    <reaction evidence="1">
        <text>ATP + protein L-histidine = ADP + protein N-phospho-L-histidine.</text>
        <dbReference type="EC" id="2.7.13.3"/>
    </reaction>
</comment>
<comment type="subcellular location">
    <subcellularLocation>
        <location evidence="2">Cell membrane</location>
    </subcellularLocation>
</comment>
<organism evidence="6 7">
    <name type="scientific">Pilimelia columellifera subsp. columellifera</name>
    <dbReference type="NCBI Taxonomy" id="706583"/>
    <lineage>
        <taxon>Bacteria</taxon>
        <taxon>Bacillati</taxon>
        <taxon>Actinomycetota</taxon>
        <taxon>Actinomycetes</taxon>
        <taxon>Micromonosporales</taxon>
        <taxon>Micromonosporaceae</taxon>
        <taxon>Pilimelia</taxon>
    </lineage>
</organism>
<reference evidence="6 7" key="1">
    <citation type="journal article" date="2019" name="Int. J. Syst. Evol. Microbiol.">
        <title>The Global Catalogue of Microorganisms (GCM) 10K type strain sequencing project: providing services to taxonomists for standard genome sequencing and annotation.</title>
        <authorList>
            <consortium name="The Broad Institute Genomics Platform"/>
            <consortium name="The Broad Institute Genome Sequencing Center for Infectious Disease"/>
            <person name="Wu L."/>
            <person name="Ma J."/>
        </authorList>
    </citation>
    <scope>NUCLEOTIDE SEQUENCE [LARGE SCALE GENOMIC DNA]</scope>
    <source>
        <strain evidence="6 7">JCM 3367</strain>
    </source>
</reference>
<dbReference type="PANTHER" id="PTHR43102">
    <property type="entry name" value="SLR1143 PROTEIN"/>
    <property type="match status" value="1"/>
</dbReference>
<dbReference type="InterPro" id="IPR036097">
    <property type="entry name" value="HisK_dim/P_sf"/>
</dbReference>
<keyword evidence="4 6" id="KW-0418">Kinase</keyword>
<keyword evidence="7" id="KW-1185">Reference proteome</keyword>
<gene>
    <name evidence="6" type="ORF">GCM10010201_09810</name>
</gene>
<dbReference type="SMART" id="SM00387">
    <property type="entry name" value="HATPase_c"/>
    <property type="match status" value="1"/>
</dbReference>
<dbReference type="Pfam" id="PF01590">
    <property type="entry name" value="GAF"/>
    <property type="match status" value="1"/>
</dbReference>
<dbReference type="SMART" id="SM00065">
    <property type="entry name" value="GAF"/>
    <property type="match status" value="1"/>
</dbReference>
<dbReference type="InterPro" id="IPR036890">
    <property type="entry name" value="HATPase_C_sf"/>
</dbReference>
<evidence type="ECO:0000313" key="6">
    <source>
        <dbReference type="EMBL" id="GAA2515469.1"/>
    </source>
</evidence>
<evidence type="ECO:0000313" key="7">
    <source>
        <dbReference type="Proteomes" id="UP001499978"/>
    </source>
</evidence>
<evidence type="ECO:0000259" key="5">
    <source>
        <dbReference type="PROSITE" id="PS50109"/>
    </source>
</evidence>
<dbReference type="InterPro" id="IPR003018">
    <property type="entry name" value="GAF"/>
</dbReference>
<protein>
    <recommendedName>
        <fullName evidence="3">histidine kinase</fullName>
        <ecNumber evidence="3">2.7.13.3</ecNumber>
    </recommendedName>
</protein>
<evidence type="ECO:0000256" key="1">
    <source>
        <dbReference type="ARBA" id="ARBA00000085"/>
    </source>
</evidence>
<dbReference type="PROSITE" id="PS50109">
    <property type="entry name" value="HIS_KIN"/>
    <property type="match status" value="1"/>
</dbReference>
<name>A0ABN3N7T7_9ACTN</name>
<dbReference type="InterPro" id="IPR029016">
    <property type="entry name" value="GAF-like_dom_sf"/>
</dbReference>
<dbReference type="Pfam" id="PF02518">
    <property type="entry name" value="HATPase_c"/>
    <property type="match status" value="1"/>
</dbReference>
<feature type="domain" description="Histidine kinase" evidence="5">
    <location>
        <begin position="197"/>
        <end position="409"/>
    </location>
</feature>
<dbReference type="GO" id="GO:0016301">
    <property type="term" value="F:kinase activity"/>
    <property type="evidence" value="ECO:0007669"/>
    <property type="project" value="UniProtKB-KW"/>
</dbReference>
<keyword evidence="4 6" id="KW-0808">Transferase</keyword>